<reference evidence="7" key="1">
    <citation type="submission" date="2022-12" db="EMBL/GenBank/DDBJ databases">
        <title>Draft genome assemblies for two species of Escallonia (Escalloniales).</title>
        <authorList>
            <person name="Chanderbali A."/>
            <person name="Dervinis C."/>
            <person name="Anghel I."/>
            <person name="Soltis D."/>
            <person name="Soltis P."/>
            <person name="Zapata F."/>
        </authorList>
    </citation>
    <scope>NUCLEOTIDE SEQUENCE</scope>
    <source>
        <strain evidence="7">UCBG92.1500</strain>
        <tissue evidence="7">Leaf</tissue>
    </source>
</reference>
<evidence type="ECO:0000259" key="6">
    <source>
        <dbReference type="Pfam" id="PF03168"/>
    </source>
</evidence>
<keyword evidence="4 5" id="KW-0472">Membrane</keyword>
<evidence type="ECO:0000313" key="8">
    <source>
        <dbReference type="Proteomes" id="UP001187471"/>
    </source>
</evidence>
<dbReference type="Pfam" id="PF03168">
    <property type="entry name" value="LEA_2"/>
    <property type="match status" value="1"/>
</dbReference>
<keyword evidence="2 5" id="KW-0812">Transmembrane</keyword>
<dbReference type="GO" id="GO:0009506">
    <property type="term" value="C:plasmodesma"/>
    <property type="evidence" value="ECO:0007669"/>
    <property type="project" value="TreeGrafter"/>
</dbReference>
<feature type="transmembrane region" description="Helical" evidence="5">
    <location>
        <begin position="9"/>
        <end position="29"/>
    </location>
</feature>
<dbReference type="GO" id="GO:0005886">
    <property type="term" value="C:plasma membrane"/>
    <property type="evidence" value="ECO:0007669"/>
    <property type="project" value="TreeGrafter"/>
</dbReference>
<dbReference type="InterPro" id="IPR044839">
    <property type="entry name" value="NDR1-like"/>
</dbReference>
<dbReference type="Proteomes" id="UP001187471">
    <property type="component" value="Unassembled WGS sequence"/>
</dbReference>
<name>A0AA88QY30_9ASTE</name>
<organism evidence="7 8">
    <name type="scientific">Escallonia rubra</name>
    <dbReference type="NCBI Taxonomy" id="112253"/>
    <lineage>
        <taxon>Eukaryota</taxon>
        <taxon>Viridiplantae</taxon>
        <taxon>Streptophyta</taxon>
        <taxon>Embryophyta</taxon>
        <taxon>Tracheophyta</taxon>
        <taxon>Spermatophyta</taxon>
        <taxon>Magnoliopsida</taxon>
        <taxon>eudicotyledons</taxon>
        <taxon>Gunneridae</taxon>
        <taxon>Pentapetalae</taxon>
        <taxon>asterids</taxon>
        <taxon>campanulids</taxon>
        <taxon>Escalloniales</taxon>
        <taxon>Escalloniaceae</taxon>
        <taxon>Escallonia</taxon>
    </lineage>
</organism>
<dbReference type="PANTHER" id="PTHR31415">
    <property type="entry name" value="OS05G0367900 PROTEIN"/>
    <property type="match status" value="1"/>
</dbReference>
<evidence type="ECO:0000313" key="7">
    <source>
        <dbReference type="EMBL" id="KAK2977262.1"/>
    </source>
</evidence>
<comment type="caution">
    <text evidence="7">The sequence shown here is derived from an EMBL/GenBank/DDBJ whole genome shotgun (WGS) entry which is preliminary data.</text>
</comment>
<protein>
    <recommendedName>
        <fullName evidence="6">Late embryogenesis abundant protein LEA-2 subgroup domain-containing protein</fullName>
    </recommendedName>
</protein>
<sequence>MCEPRSFKLWLLQFFVLLGLLAFFLWLGLRPKNPRYAIVDFSVQVPNSNATTGVNQGQNGTISFNLEIQNPNKDSSIYYEDILLTLFYNEDSVGQKMIPRFHQGKDKTTHIVDQMDASARVRNTLLINMSNKTAELKASLATRIQYQTWGVKSKHHQMNMQGFVKIGSDGKISGKKKIKLHRVSGKSRMKLA</sequence>
<evidence type="ECO:0000256" key="2">
    <source>
        <dbReference type="ARBA" id="ARBA00022692"/>
    </source>
</evidence>
<evidence type="ECO:0000256" key="4">
    <source>
        <dbReference type="ARBA" id="ARBA00023136"/>
    </source>
</evidence>
<dbReference type="InterPro" id="IPR004864">
    <property type="entry name" value="LEA_2"/>
</dbReference>
<feature type="domain" description="Late embryogenesis abundant protein LEA-2 subgroup" evidence="6">
    <location>
        <begin position="66"/>
        <end position="162"/>
    </location>
</feature>
<accession>A0AA88QY30</accession>
<keyword evidence="3 5" id="KW-1133">Transmembrane helix</keyword>
<evidence type="ECO:0000256" key="1">
    <source>
        <dbReference type="ARBA" id="ARBA00004167"/>
    </source>
</evidence>
<proteinExistence type="predicted"/>
<comment type="subcellular location">
    <subcellularLocation>
        <location evidence="1">Membrane</location>
        <topology evidence="1">Single-pass membrane protein</topology>
    </subcellularLocation>
</comment>
<keyword evidence="8" id="KW-1185">Reference proteome</keyword>
<gene>
    <name evidence="7" type="ORF">RJ640_005524</name>
</gene>
<evidence type="ECO:0000256" key="5">
    <source>
        <dbReference type="SAM" id="Phobius"/>
    </source>
</evidence>
<dbReference type="EMBL" id="JAVXUO010002000">
    <property type="protein sequence ID" value="KAK2977262.1"/>
    <property type="molecule type" value="Genomic_DNA"/>
</dbReference>
<evidence type="ECO:0000256" key="3">
    <source>
        <dbReference type="ARBA" id="ARBA00022989"/>
    </source>
</evidence>
<dbReference type="AlphaFoldDB" id="A0AA88QY30"/>
<dbReference type="GO" id="GO:0098542">
    <property type="term" value="P:defense response to other organism"/>
    <property type="evidence" value="ECO:0007669"/>
    <property type="project" value="InterPro"/>
</dbReference>
<dbReference type="PANTHER" id="PTHR31415:SF89">
    <property type="entry name" value="PROTEIN NDR1-LIKE"/>
    <property type="match status" value="1"/>
</dbReference>